<evidence type="ECO:0000313" key="5">
    <source>
        <dbReference type="Proteomes" id="UP000193083"/>
    </source>
</evidence>
<dbReference type="CDD" id="cd03022">
    <property type="entry name" value="DsbA_HCCA_Iso"/>
    <property type="match status" value="1"/>
</dbReference>
<dbReference type="EMBL" id="FXBL01000004">
    <property type="protein sequence ID" value="SMH51873.1"/>
    <property type="molecule type" value="Genomic_DNA"/>
</dbReference>
<proteinExistence type="inferred from homology"/>
<dbReference type="InterPro" id="IPR044087">
    <property type="entry name" value="NahD-like"/>
</dbReference>
<dbReference type="Pfam" id="PF01323">
    <property type="entry name" value="DSBA"/>
    <property type="match status" value="1"/>
</dbReference>
<gene>
    <name evidence="4" type="ORF">SAMN02982922_4558</name>
</gene>
<dbReference type="AlphaFoldDB" id="A0A1X7PM18"/>
<accession>A0A1X7PM18</accession>
<dbReference type="InterPro" id="IPR051924">
    <property type="entry name" value="GST_Kappa/NadH"/>
</dbReference>
<dbReference type="PANTHER" id="PTHR42943">
    <property type="entry name" value="GLUTATHIONE S-TRANSFERASE KAPPA"/>
    <property type="match status" value="1"/>
</dbReference>
<dbReference type="GO" id="GO:1901170">
    <property type="term" value="P:naphthalene catabolic process"/>
    <property type="evidence" value="ECO:0007669"/>
    <property type="project" value="InterPro"/>
</dbReference>
<dbReference type="GO" id="GO:0018845">
    <property type="term" value="F:2-hydroxychromene-2-carboxylate isomerase activity"/>
    <property type="evidence" value="ECO:0007669"/>
    <property type="project" value="UniProtKB-UniRule"/>
</dbReference>
<evidence type="ECO:0000313" key="4">
    <source>
        <dbReference type="EMBL" id="SMH51873.1"/>
    </source>
</evidence>
<dbReference type="EC" id="5.99.1.4" evidence="1"/>
<dbReference type="SUPFAM" id="SSF52833">
    <property type="entry name" value="Thioredoxin-like"/>
    <property type="match status" value="1"/>
</dbReference>
<keyword evidence="5" id="KW-1185">Reference proteome</keyword>
<evidence type="ECO:0000259" key="3">
    <source>
        <dbReference type="Pfam" id="PF01323"/>
    </source>
</evidence>
<dbReference type="OrthoDB" id="5244108at2"/>
<dbReference type="GO" id="GO:0006749">
    <property type="term" value="P:glutathione metabolic process"/>
    <property type="evidence" value="ECO:0007669"/>
    <property type="project" value="TreeGrafter"/>
</dbReference>
<dbReference type="GO" id="GO:0004364">
    <property type="term" value="F:glutathione transferase activity"/>
    <property type="evidence" value="ECO:0007669"/>
    <property type="project" value="TreeGrafter"/>
</dbReference>
<sequence length="200" mass="21883">MPDPIRFYFDFASPYAYFAARQVDEIGAEFGRAVEWRPILMWAVLKAHGIAAPMDVPVKRAYMLNDMERSAAFFGMPYRRPVKLPLSSHLAGRLFYAVREQDPDKASALARRLLPAFFAEQWDISDAATLTELAAEVGIAPEMTAEALQGPVGRAGLEAAVADAVTAGVVGSPYFLVDGEGLFGADRLPQLRWFLGGGRT</sequence>
<dbReference type="RefSeq" id="WP_085466236.1">
    <property type="nucleotide sequence ID" value="NZ_FXBL01000004.1"/>
</dbReference>
<organism evidence="4 5">
    <name type="scientific">Mesorhizobium australicum</name>
    <dbReference type="NCBI Taxonomy" id="536018"/>
    <lineage>
        <taxon>Bacteria</taxon>
        <taxon>Pseudomonadati</taxon>
        <taxon>Pseudomonadota</taxon>
        <taxon>Alphaproteobacteria</taxon>
        <taxon>Hyphomicrobiales</taxon>
        <taxon>Phyllobacteriaceae</taxon>
        <taxon>Mesorhizobium</taxon>
    </lineage>
</organism>
<comment type="similarity">
    <text evidence="1">Belongs to the GST superfamily. NadH family.</text>
</comment>
<dbReference type="GO" id="GO:0004602">
    <property type="term" value="F:glutathione peroxidase activity"/>
    <property type="evidence" value="ECO:0007669"/>
    <property type="project" value="TreeGrafter"/>
</dbReference>
<comment type="catalytic activity">
    <reaction evidence="1">
        <text>2-hydroxychromene-2-carboxylate = (3E)-4-(2-hydroxyphenyl)-2-oxobut-3-enoate</text>
        <dbReference type="Rhea" id="RHEA:27401"/>
        <dbReference type="ChEBI" id="CHEBI:59350"/>
        <dbReference type="ChEBI" id="CHEBI:59353"/>
        <dbReference type="EC" id="5.99.1.4"/>
    </reaction>
</comment>
<dbReference type="InterPro" id="IPR036249">
    <property type="entry name" value="Thioredoxin-like_sf"/>
</dbReference>
<feature type="active site" description="Nucleophile" evidence="2">
    <location>
        <position position="13"/>
    </location>
</feature>
<keyword evidence="1 4" id="KW-0413">Isomerase</keyword>
<dbReference type="Proteomes" id="UP000193083">
    <property type="component" value="Unassembled WGS sequence"/>
</dbReference>
<reference evidence="4 5" key="1">
    <citation type="submission" date="2017-04" db="EMBL/GenBank/DDBJ databases">
        <authorList>
            <person name="Afonso C.L."/>
            <person name="Miller P.J."/>
            <person name="Scott M.A."/>
            <person name="Spackman E."/>
            <person name="Goraichik I."/>
            <person name="Dimitrov K.M."/>
            <person name="Suarez D.L."/>
            <person name="Swayne D.E."/>
        </authorList>
    </citation>
    <scope>NUCLEOTIDE SEQUENCE [LARGE SCALE GENOMIC DNA]</scope>
    <source>
        <strain evidence="4 5">B5P</strain>
    </source>
</reference>
<evidence type="ECO:0000256" key="1">
    <source>
        <dbReference type="PIRNR" id="PIRNR006386"/>
    </source>
</evidence>
<dbReference type="InterPro" id="IPR014440">
    <property type="entry name" value="HCCAis_GSTk"/>
</dbReference>
<dbReference type="PIRSF" id="PIRSF006386">
    <property type="entry name" value="HCCAis_GSTk"/>
    <property type="match status" value="1"/>
</dbReference>
<dbReference type="InterPro" id="IPR001853">
    <property type="entry name" value="DSBA-like_thioredoxin_dom"/>
</dbReference>
<protein>
    <recommendedName>
        <fullName evidence="1">2-hydroxychromene-2-carboxylate isomerase</fullName>
        <ecNumber evidence="1">5.99.1.4</ecNumber>
    </recommendedName>
</protein>
<dbReference type="Gene3D" id="3.40.30.10">
    <property type="entry name" value="Glutaredoxin"/>
    <property type="match status" value="1"/>
</dbReference>
<dbReference type="PANTHER" id="PTHR42943:SF2">
    <property type="entry name" value="GLUTATHIONE S-TRANSFERASE KAPPA 1"/>
    <property type="match status" value="1"/>
</dbReference>
<name>A0A1X7PM18_9HYPH</name>
<feature type="domain" description="DSBA-like thioredoxin" evidence="3">
    <location>
        <begin position="5"/>
        <end position="192"/>
    </location>
</feature>
<evidence type="ECO:0000256" key="2">
    <source>
        <dbReference type="PIRSR" id="PIRSR006386-1"/>
    </source>
</evidence>